<dbReference type="GO" id="GO:0015628">
    <property type="term" value="P:protein secretion by the type II secretion system"/>
    <property type="evidence" value="ECO:0007669"/>
    <property type="project" value="InterPro"/>
</dbReference>
<dbReference type="KEGG" id="pmai:CF386_03660"/>
<feature type="domain" description="Type II secretion system protein GspC N-terminal" evidence="11">
    <location>
        <begin position="17"/>
        <end position="144"/>
    </location>
</feature>
<keyword evidence="4" id="KW-1003">Cell membrane</keyword>
<evidence type="ECO:0000256" key="7">
    <source>
        <dbReference type="ARBA" id="ARBA00022927"/>
    </source>
</evidence>
<evidence type="ECO:0000256" key="10">
    <source>
        <dbReference type="SAM" id="Phobius"/>
    </source>
</evidence>
<dbReference type="Pfam" id="PF11356">
    <property type="entry name" value="T2SSC"/>
    <property type="match status" value="1"/>
</dbReference>
<dbReference type="InterPro" id="IPR001639">
    <property type="entry name" value="T2SS_protein-GspC"/>
</dbReference>
<evidence type="ECO:0000256" key="4">
    <source>
        <dbReference type="ARBA" id="ARBA00022475"/>
    </source>
</evidence>
<proteinExistence type="inferred from homology"/>
<organism evidence="12 13">
    <name type="scientific">Paraphotobacterium marinum</name>
    <dbReference type="NCBI Taxonomy" id="1755811"/>
    <lineage>
        <taxon>Bacteria</taxon>
        <taxon>Pseudomonadati</taxon>
        <taxon>Pseudomonadota</taxon>
        <taxon>Gammaproteobacteria</taxon>
        <taxon>Vibrionales</taxon>
        <taxon>Vibrionaceae</taxon>
        <taxon>Paraphotobacterium</taxon>
    </lineage>
</organism>
<reference evidence="12 13" key="1">
    <citation type="journal article" date="2016" name="Int. J. Syst. Evol. Microbiol.">
        <title>Paraphotobacterium marinum gen. nov., sp. nov., a member of the family Vibrionaceae, isolated from surface seawater.</title>
        <authorList>
            <person name="Huang Z."/>
            <person name="Dong C."/>
            <person name="Shao Z."/>
        </authorList>
    </citation>
    <scope>NUCLEOTIDE SEQUENCE [LARGE SCALE GENOMIC DNA]</scope>
    <source>
        <strain evidence="12 13">NSCS20N07D</strain>
    </source>
</reference>
<dbReference type="NCBIfam" id="TIGR01713">
    <property type="entry name" value="typeII_sec_gspC"/>
    <property type="match status" value="1"/>
</dbReference>
<keyword evidence="5" id="KW-0997">Cell inner membrane</keyword>
<keyword evidence="9 10" id="KW-0472">Membrane</keyword>
<evidence type="ECO:0000313" key="12">
    <source>
        <dbReference type="EMBL" id="ASK78192.1"/>
    </source>
</evidence>
<evidence type="ECO:0000259" key="11">
    <source>
        <dbReference type="Pfam" id="PF11356"/>
    </source>
</evidence>
<dbReference type="Gene3D" id="2.30.42.10">
    <property type="match status" value="1"/>
</dbReference>
<keyword evidence="7" id="KW-0653">Protein transport</keyword>
<protein>
    <submittedName>
        <fullName evidence="12">Type II secretion system protein GspC</fullName>
    </submittedName>
</protein>
<dbReference type="InterPro" id="IPR036034">
    <property type="entry name" value="PDZ_sf"/>
</dbReference>
<evidence type="ECO:0000256" key="2">
    <source>
        <dbReference type="ARBA" id="ARBA00007986"/>
    </source>
</evidence>
<dbReference type="RefSeq" id="WP_089073101.1">
    <property type="nucleotide sequence ID" value="NZ_CBCSAM010000010.1"/>
</dbReference>
<keyword evidence="8 10" id="KW-1133">Transmembrane helix</keyword>
<comment type="subcellular location">
    <subcellularLocation>
        <location evidence="1">Cell inner membrane</location>
    </subcellularLocation>
</comment>
<dbReference type="Proteomes" id="UP000242175">
    <property type="component" value="Chromosome large"/>
</dbReference>
<gene>
    <name evidence="12" type="primary">gspC</name>
    <name evidence="12" type="ORF">CF386_03660</name>
</gene>
<sequence length="268" mass="30361">MNKRIFNILYYITLIFFVVAISWLLGKSLSNFFVESENSQFVSDNVNQDNQGNTLQSPKLSSLFSMVKAPIKPNNNIIKKSRSGAKLTGIVISTLKNNSLVVIDYKGNQDAYGVNETVKGSRIKVTDIYPDKIYISNNGVKEYIDFESRNNASNIPKSTKILKKNDQLQKIASMDRTKIKPSTILQYIRMSQVIRDGKLVGYRLRPGVKKDFFYSVGLRDNDLAISLNGFDLTEPIVMTKLREELLNASSFNVTVQRDGQLHDIFVEL</sequence>
<keyword evidence="3" id="KW-0813">Transport</keyword>
<keyword evidence="13" id="KW-1185">Reference proteome</keyword>
<dbReference type="GO" id="GO:0015627">
    <property type="term" value="C:type II protein secretion system complex"/>
    <property type="evidence" value="ECO:0007669"/>
    <property type="project" value="InterPro"/>
</dbReference>
<dbReference type="GO" id="GO:0005886">
    <property type="term" value="C:plasma membrane"/>
    <property type="evidence" value="ECO:0007669"/>
    <property type="project" value="UniProtKB-SubCell"/>
</dbReference>
<accession>A0A220VDE7</accession>
<evidence type="ECO:0000256" key="6">
    <source>
        <dbReference type="ARBA" id="ARBA00022692"/>
    </source>
</evidence>
<dbReference type="EMBL" id="CP022355">
    <property type="protein sequence ID" value="ASK78192.1"/>
    <property type="molecule type" value="Genomic_DNA"/>
</dbReference>
<dbReference type="Gene3D" id="2.30.30.830">
    <property type="match status" value="1"/>
</dbReference>
<feature type="transmembrane region" description="Helical" evidence="10">
    <location>
        <begin position="7"/>
        <end position="26"/>
    </location>
</feature>
<dbReference type="AlphaFoldDB" id="A0A220VDE7"/>
<evidence type="ECO:0000256" key="8">
    <source>
        <dbReference type="ARBA" id="ARBA00022989"/>
    </source>
</evidence>
<evidence type="ECO:0000256" key="5">
    <source>
        <dbReference type="ARBA" id="ARBA00022519"/>
    </source>
</evidence>
<evidence type="ECO:0000256" key="1">
    <source>
        <dbReference type="ARBA" id="ARBA00004533"/>
    </source>
</evidence>
<evidence type="ECO:0000256" key="9">
    <source>
        <dbReference type="ARBA" id="ARBA00023136"/>
    </source>
</evidence>
<dbReference type="InterPro" id="IPR024961">
    <property type="entry name" value="T2SS_GspC_N"/>
</dbReference>
<keyword evidence="6 10" id="KW-0812">Transmembrane</keyword>
<evidence type="ECO:0000256" key="3">
    <source>
        <dbReference type="ARBA" id="ARBA00022448"/>
    </source>
</evidence>
<evidence type="ECO:0000313" key="13">
    <source>
        <dbReference type="Proteomes" id="UP000242175"/>
    </source>
</evidence>
<dbReference type="OrthoDB" id="1491375at2"/>
<name>A0A220VDE7_9GAMM</name>
<comment type="similarity">
    <text evidence="2">Belongs to the GSP C family.</text>
</comment>
<dbReference type="SUPFAM" id="SSF50156">
    <property type="entry name" value="PDZ domain-like"/>
    <property type="match status" value="1"/>
</dbReference>